<evidence type="ECO:0000313" key="8">
    <source>
        <dbReference type="Proteomes" id="UP000886595"/>
    </source>
</evidence>
<dbReference type="Pfam" id="PF00332">
    <property type="entry name" value="Glyco_hydro_17"/>
    <property type="match status" value="1"/>
</dbReference>
<comment type="similarity">
    <text evidence="2 6">Belongs to the glycosyl hydrolase 17 family.</text>
</comment>
<evidence type="ECO:0000256" key="6">
    <source>
        <dbReference type="RuleBase" id="RU004335"/>
    </source>
</evidence>
<dbReference type="GO" id="GO:0005975">
    <property type="term" value="P:carbohydrate metabolic process"/>
    <property type="evidence" value="ECO:0007669"/>
    <property type="project" value="InterPro"/>
</dbReference>
<evidence type="ECO:0000256" key="1">
    <source>
        <dbReference type="ARBA" id="ARBA00000382"/>
    </source>
</evidence>
<dbReference type="Proteomes" id="UP000886595">
    <property type="component" value="Unassembled WGS sequence"/>
</dbReference>
<comment type="caution">
    <text evidence="7">The sequence shown here is derived from an EMBL/GenBank/DDBJ whole genome shotgun (WGS) entry which is preliminary data.</text>
</comment>
<comment type="catalytic activity">
    <reaction evidence="1">
        <text>Hydrolysis of (1-&gt;3)-beta-D-glucosidic linkages in (1-&gt;3)-beta-D-glucans.</text>
        <dbReference type="EC" id="3.2.1.39"/>
    </reaction>
</comment>
<accession>A0A8X7VLL6</accession>
<proteinExistence type="inferred from homology"/>
<keyword evidence="8" id="KW-1185">Reference proteome</keyword>
<evidence type="ECO:0000256" key="5">
    <source>
        <dbReference type="ARBA" id="ARBA00023295"/>
    </source>
</evidence>
<dbReference type="InterPro" id="IPR000490">
    <property type="entry name" value="Glyco_hydro_17"/>
</dbReference>
<dbReference type="SUPFAM" id="SSF51445">
    <property type="entry name" value="(Trans)glycosidases"/>
    <property type="match status" value="1"/>
</dbReference>
<dbReference type="EC" id="3.2.1.39" evidence="3"/>
<dbReference type="PANTHER" id="PTHR32227">
    <property type="entry name" value="GLUCAN ENDO-1,3-BETA-GLUCOSIDASE BG1-RELATED-RELATED"/>
    <property type="match status" value="1"/>
</dbReference>
<dbReference type="OrthoDB" id="941679at2759"/>
<evidence type="ECO:0000256" key="2">
    <source>
        <dbReference type="ARBA" id="ARBA00008773"/>
    </source>
</evidence>
<evidence type="ECO:0000256" key="4">
    <source>
        <dbReference type="ARBA" id="ARBA00022801"/>
    </source>
</evidence>
<protein>
    <recommendedName>
        <fullName evidence="3">glucan endo-1,3-beta-D-glucosidase</fullName>
        <ecNumber evidence="3">3.2.1.39</ecNumber>
    </recommendedName>
</protein>
<sequence>MIGKCEAQGVAGDITGVCYGRNGNNLPSPADTIALYKRNNIDAIRMYEPFADMLEALRGSGLSVAFGPRNEAIQSLAQDPAAAANFVATWILPYKNDVLIKWITIGNEVFPGEIAPFVPAAIRNVNTALTNSGVSGISVTTVVAMSAITNSYPPSAASFLPDLTEIMTEISSILSQTNSPLMVNIYPYFAYASDPIHISLDYAVFKSNTPLVIDGDLQYSNMFVAMVDAFNAALEKINAGGVVVTVAESGWPTEGNPPYTSVDNARAYNLGLMTCGGATRMRTPRRPETAVDVFLFEMFRENQKEGPVEQSFGMFAPDMTPVYTLFCPA</sequence>
<dbReference type="FunFam" id="3.20.20.80:FF:000010">
    <property type="entry name" value="glucan endo-1,3-beta-glucosidase, basic"/>
    <property type="match status" value="1"/>
</dbReference>
<keyword evidence="5" id="KW-0326">Glycosidase</keyword>
<name>A0A8X7VLL6_BRACI</name>
<gene>
    <name evidence="7" type="ORF">Bca52824_025078</name>
</gene>
<dbReference type="EMBL" id="JAAMPC010000005">
    <property type="protein sequence ID" value="KAG2313521.1"/>
    <property type="molecule type" value="Genomic_DNA"/>
</dbReference>
<keyword evidence="4" id="KW-0378">Hydrolase</keyword>
<dbReference type="GO" id="GO:0042973">
    <property type="term" value="F:glucan endo-1,3-beta-D-glucosidase activity"/>
    <property type="evidence" value="ECO:0007669"/>
    <property type="project" value="UniProtKB-EC"/>
</dbReference>
<dbReference type="InterPro" id="IPR017853">
    <property type="entry name" value="GH"/>
</dbReference>
<evidence type="ECO:0000256" key="3">
    <source>
        <dbReference type="ARBA" id="ARBA00012780"/>
    </source>
</evidence>
<dbReference type="Gene3D" id="3.20.20.80">
    <property type="entry name" value="Glycosidases"/>
    <property type="match status" value="1"/>
</dbReference>
<reference evidence="7 8" key="1">
    <citation type="submission" date="2020-02" db="EMBL/GenBank/DDBJ databases">
        <authorList>
            <person name="Ma Q."/>
            <person name="Huang Y."/>
            <person name="Song X."/>
            <person name="Pei D."/>
        </authorList>
    </citation>
    <scope>NUCLEOTIDE SEQUENCE [LARGE SCALE GENOMIC DNA]</scope>
    <source>
        <strain evidence="7">Sxm20200214</strain>
        <tissue evidence="7">Leaf</tissue>
    </source>
</reference>
<dbReference type="InterPro" id="IPR044965">
    <property type="entry name" value="Glyco_hydro_17_plant"/>
</dbReference>
<evidence type="ECO:0000313" key="7">
    <source>
        <dbReference type="EMBL" id="KAG2313521.1"/>
    </source>
</evidence>
<dbReference type="AlphaFoldDB" id="A0A8X7VLL6"/>
<organism evidence="7 8">
    <name type="scientific">Brassica carinata</name>
    <name type="common">Ethiopian mustard</name>
    <name type="synonym">Abyssinian cabbage</name>
    <dbReference type="NCBI Taxonomy" id="52824"/>
    <lineage>
        <taxon>Eukaryota</taxon>
        <taxon>Viridiplantae</taxon>
        <taxon>Streptophyta</taxon>
        <taxon>Embryophyta</taxon>
        <taxon>Tracheophyta</taxon>
        <taxon>Spermatophyta</taxon>
        <taxon>Magnoliopsida</taxon>
        <taxon>eudicotyledons</taxon>
        <taxon>Gunneridae</taxon>
        <taxon>Pentapetalae</taxon>
        <taxon>rosids</taxon>
        <taxon>malvids</taxon>
        <taxon>Brassicales</taxon>
        <taxon>Brassicaceae</taxon>
        <taxon>Brassiceae</taxon>
        <taxon>Brassica</taxon>
    </lineage>
</organism>